<comment type="caution">
    <text evidence="3">The sequence shown here is derived from an EMBL/GenBank/DDBJ whole genome shotgun (WGS) entry which is preliminary data.</text>
</comment>
<sequence>MKVELRTNAAFVIEVEKTFLELLEKIGDPTFLGSSVNHNFRPMSVDKRRFIHEYAAFFSIETVGVDDPPKRSVIATAKRGVSRAPLVLLTSLQKYPNMLKVAGSVTLKSSFNDEPKRKGEQTAEEASNAASSMKALRGGRVFKKRVAPQIARPSPLPQFNHFAVLNSDDEESDSQVPTTQVTCEKKEELLEKDPNWWSDEEDEVNSSDEACKEIAAMMEELVLRVCKTENCGECVEQNDASMVECKDSWSDEE</sequence>
<dbReference type="EMBL" id="WIXE01024120">
    <property type="protein sequence ID" value="KAK5965896.1"/>
    <property type="molecule type" value="Genomic_DNA"/>
</dbReference>
<dbReference type="SMART" id="SM00393">
    <property type="entry name" value="R3H"/>
    <property type="match status" value="1"/>
</dbReference>
<dbReference type="SUPFAM" id="SSF82708">
    <property type="entry name" value="R3H domain"/>
    <property type="match status" value="1"/>
</dbReference>
<dbReference type="AlphaFoldDB" id="A0AAN8IAZ4"/>
<proteinExistence type="predicted"/>
<evidence type="ECO:0000256" key="1">
    <source>
        <dbReference type="SAM" id="MobiDB-lite"/>
    </source>
</evidence>
<gene>
    <name evidence="3" type="ORF">GCK32_016863</name>
</gene>
<feature type="region of interest" description="Disordered" evidence="1">
    <location>
        <begin position="110"/>
        <end position="132"/>
    </location>
</feature>
<dbReference type="Proteomes" id="UP001331761">
    <property type="component" value="Unassembled WGS sequence"/>
</dbReference>
<feature type="domain" description="R3H" evidence="2">
    <location>
        <begin position="9"/>
        <end position="79"/>
    </location>
</feature>
<keyword evidence="4" id="KW-1185">Reference proteome</keyword>
<accession>A0AAN8IAZ4</accession>
<dbReference type="Pfam" id="PF01424">
    <property type="entry name" value="R3H"/>
    <property type="match status" value="1"/>
</dbReference>
<feature type="compositionally biased region" description="Basic and acidic residues" evidence="1">
    <location>
        <begin position="111"/>
        <end position="121"/>
    </location>
</feature>
<evidence type="ECO:0000313" key="4">
    <source>
        <dbReference type="Proteomes" id="UP001331761"/>
    </source>
</evidence>
<protein>
    <recommendedName>
        <fullName evidence="2">R3H domain-containing protein</fullName>
    </recommendedName>
</protein>
<dbReference type="InterPro" id="IPR036867">
    <property type="entry name" value="R3H_dom_sf"/>
</dbReference>
<dbReference type="Gene3D" id="3.30.1370.50">
    <property type="entry name" value="R3H-like domain"/>
    <property type="match status" value="1"/>
</dbReference>
<reference evidence="3 4" key="1">
    <citation type="submission" date="2019-10" db="EMBL/GenBank/DDBJ databases">
        <title>Assembly and Annotation for the nematode Trichostrongylus colubriformis.</title>
        <authorList>
            <person name="Martin J."/>
        </authorList>
    </citation>
    <scope>NUCLEOTIDE SEQUENCE [LARGE SCALE GENOMIC DNA]</scope>
    <source>
        <strain evidence="3">G859</strain>
        <tissue evidence="3">Whole worm</tissue>
    </source>
</reference>
<evidence type="ECO:0000313" key="3">
    <source>
        <dbReference type="EMBL" id="KAK5965896.1"/>
    </source>
</evidence>
<dbReference type="PROSITE" id="PS51061">
    <property type="entry name" value="R3H"/>
    <property type="match status" value="1"/>
</dbReference>
<organism evidence="3 4">
    <name type="scientific">Trichostrongylus colubriformis</name>
    <name type="common">Black scour worm</name>
    <dbReference type="NCBI Taxonomy" id="6319"/>
    <lineage>
        <taxon>Eukaryota</taxon>
        <taxon>Metazoa</taxon>
        <taxon>Ecdysozoa</taxon>
        <taxon>Nematoda</taxon>
        <taxon>Chromadorea</taxon>
        <taxon>Rhabditida</taxon>
        <taxon>Rhabditina</taxon>
        <taxon>Rhabditomorpha</taxon>
        <taxon>Strongyloidea</taxon>
        <taxon>Trichostrongylidae</taxon>
        <taxon>Trichostrongylus</taxon>
    </lineage>
</organism>
<evidence type="ECO:0000259" key="2">
    <source>
        <dbReference type="PROSITE" id="PS51061"/>
    </source>
</evidence>
<dbReference type="InterPro" id="IPR001374">
    <property type="entry name" value="R3H_dom"/>
</dbReference>
<dbReference type="GO" id="GO:0003676">
    <property type="term" value="F:nucleic acid binding"/>
    <property type="evidence" value="ECO:0007669"/>
    <property type="project" value="UniProtKB-UniRule"/>
</dbReference>
<name>A0AAN8IAZ4_TRICO</name>